<comment type="caution">
    <text evidence="3">The sequence shown here is derived from an EMBL/GenBank/DDBJ whole genome shotgun (WGS) entry which is preliminary data.</text>
</comment>
<proteinExistence type="predicted"/>
<protein>
    <recommendedName>
        <fullName evidence="5">Dickkopf N-terminal cysteine-rich domain-containing protein</fullName>
    </recommendedName>
</protein>
<evidence type="ECO:0000313" key="4">
    <source>
        <dbReference type="Proteomes" id="UP000193944"/>
    </source>
</evidence>
<keyword evidence="1" id="KW-0812">Transmembrane</keyword>
<name>A0A1Y1V4A2_9FUNG</name>
<feature type="transmembrane region" description="Helical" evidence="1">
    <location>
        <begin position="214"/>
        <end position="236"/>
    </location>
</feature>
<feature type="chain" id="PRO_5012485831" description="Dickkopf N-terminal cysteine-rich domain-containing protein" evidence="2">
    <location>
        <begin position="20"/>
        <end position="240"/>
    </location>
</feature>
<sequence>MNYHFLLFLYVILTYKVTATPFQYTNYTIEEIERFEVKNTLDCQDYSSYSHIYELQNKQGEVFKACEYQYFCHKNSTCIKVLSPQNISSYSTSNRNSNFGEYLFNIDDVSEEKILISCSEKRLKKKLCETEICNSDSDCFSNKCVEGTCMINKDNPAYICRTTKENSELKVKCLLAYEEKCKEDSECGDISTCSKDDKVCIIEKVQEEINYTKYIFICGLIFIVVLIFLIVIFCILKKKN</sequence>
<dbReference type="OrthoDB" id="10431407at2759"/>
<evidence type="ECO:0000256" key="2">
    <source>
        <dbReference type="SAM" id="SignalP"/>
    </source>
</evidence>
<keyword evidence="4" id="KW-1185">Reference proteome</keyword>
<keyword evidence="1" id="KW-0472">Membrane</keyword>
<keyword evidence="1" id="KW-1133">Transmembrane helix</keyword>
<keyword evidence="2" id="KW-0732">Signal</keyword>
<feature type="signal peptide" evidence="2">
    <location>
        <begin position="1"/>
        <end position="19"/>
    </location>
</feature>
<dbReference type="Proteomes" id="UP000193944">
    <property type="component" value="Unassembled WGS sequence"/>
</dbReference>
<evidence type="ECO:0000256" key="1">
    <source>
        <dbReference type="SAM" id="Phobius"/>
    </source>
</evidence>
<accession>A0A1Y1V4A2</accession>
<dbReference type="EMBL" id="MCFG01000768">
    <property type="protein sequence ID" value="ORX46137.1"/>
    <property type="molecule type" value="Genomic_DNA"/>
</dbReference>
<organism evidence="3 4">
    <name type="scientific">Anaeromyces robustus</name>
    <dbReference type="NCBI Taxonomy" id="1754192"/>
    <lineage>
        <taxon>Eukaryota</taxon>
        <taxon>Fungi</taxon>
        <taxon>Fungi incertae sedis</taxon>
        <taxon>Chytridiomycota</taxon>
        <taxon>Chytridiomycota incertae sedis</taxon>
        <taxon>Neocallimastigomycetes</taxon>
        <taxon>Neocallimastigales</taxon>
        <taxon>Neocallimastigaceae</taxon>
        <taxon>Anaeromyces</taxon>
    </lineage>
</organism>
<evidence type="ECO:0008006" key="5">
    <source>
        <dbReference type="Google" id="ProtNLM"/>
    </source>
</evidence>
<reference evidence="3 4" key="1">
    <citation type="submission" date="2016-08" db="EMBL/GenBank/DDBJ databases">
        <title>A Parts List for Fungal Cellulosomes Revealed by Comparative Genomics.</title>
        <authorList>
            <consortium name="DOE Joint Genome Institute"/>
            <person name="Haitjema C.H."/>
            <person name="Gilmore S.P."/>
            <person name="Henske J.K."/>
            <person name="Solomon K.V."/>
            <person name="De Groot R."/>
            <person name="Kuo A."/>
            <person name="Mondo S.J."/>
            <person name="Salamov A.A."/>
            <person name="Labutti K."/>
            <person name="Zhao Z."/>
            <person name="Chiniquy J."/>
            <person name="Barry K."/>
            <person name="Brewer H.M."/>
            <person name="Purvine S.O."/>
            <person name="Wright A.T."/>
            <person name="Boxma B."/>
            <person name="Van Alen T."/>
            <person name="Hackstein J.H."/>
            <person name="Baker S.E."/>
            <person name="Grigoriev I.V."/>
            <person name="O'Malley M.A."/>
        </authorList>
    </citation>
    <scope>NUCLEOTIDE SEQUENCE [LARGE SCALE GENOMIC DNA]</scope>
    <source>
        <strain evidence="3 4">S4</strain>
    </source>
</reference>
<dbReference type="AlphaFoldDB" id="A0A1Y1V4A2"/>
<evidence type="ECO:0000313" key="3">
    <source>
        <dbReference type="EMBL" id="ORX46137.1"/>
    </source>
</evidence>
<gene>
    <name evidence="3" type="ORF">BCR32DRAFT_288255</name>
</gene>
<reference evidence="3 4" key="2">
    <citation type="submission" date="2016-08" db="EMBL/GenBank/DDBJ databases">
        <title>Pervasive Adenine N6-methylation of Active Genes in Fungi.</title>
        <authorList>
            <consortium name="DOE Joint Genome Institute"/>
            <person name="Mondo S.J."/>
            <person name="Dannebaum R.O."/>
            <person name="Kuo R.C."/>
            <person name="Labutti K."/>
            <person name="Haridas S."/>
            <person name="Kuo A."/>
            <person name="Salamov A."/>
            <person name="Ahrendt S.R."/>
            <person name="Lipzen A."/>
            <person name="Sullivan W."/>
            <person name="Andreopoulos W.B."/>
            <person name="Clum A."/>
            <person name="Lindquist E."/>
            <person name="Daum C."/>
            <person name="Ramamoorthy G.K."/>
            <person name="Gryganskyi A."/>
            <person name="Culley D."/>
            <person name="Magnuson J.K."/>
            <person name="James T.Y."/>
            <person name="O'Malley M.A."/>
            <person name="Stajich J.E."/>
            <person name="Spatafora J.W."/>
            <person name="Visel A."/>
            <person name="Grigoriev I.V."/>
        </authorList>
    </citation>
    <scope>NUCLEOTIDE SEQUENCE [LARGE SCALE GENOMIC DNA]</scope>
    <source>
        <strain evidence="3 4">S4</strain>
    </source>
</reference>